<feature type="transmembrane region" description="Helical" evidence="1">
    <location>
        <begin position="73"/>
        <end position="93"/>
    </location>
</feature>
<sequence>MDFFWLGMAFVVALLIRLDAKFTGPYFAFSDAVFAFSRVAGSSGGRNVWLALVRRAAYPFVGGLAIRLVSHDLTNAVVSGLLAMALLIWPAVFNGLPQALSTAQALMLYGGLLLLGGGLAATGWYVADGFGSLEAMLNYLSDHMAGIIFGVVVTAFGVGAVGVAKKDRGTSG</sequence>
<keyword evidence="1" id="KW-0812">Transmembrane</keyword>
<dbReference type="EMBL" id="CP099490">
    <property type="protein sequence ID" value="USQ76810.1"/>
    <property type="molecule type" value="Genomic_DNA"/>
</dbReference>
<accession>A0ABY4YJ38</accession>
<name>A0ABY4YJ38_9MICO</name>
<organism evidence="2 3">
    <name type="scientific">Ornithinimicrobium cryptoxanthini</name>
    <dbReference type="NCBI Taxonomy" id="2934161"/>
    <lineage>
        <taxon>Bacteria</taxon>
        <taxon>Bacillati</taxon>
        <taxon>Actinomycetota</taxon>
        <taxon>Actinomycetes</taxon>
        <taxon>Micrococcales</taxon>
        <taxon>Ornithinimicrobiaceae</taxon>
        <taxon>Ornithinimicrobium</taxon>
    </lineage>
</organism>
<feature type="transmembrane region" description="Helical" evidence="1">
    <location>
        <begin position="147"/>
        <end position="164"/>
    </location>
</feature>
<feature type="transmembrane region" description="Helical" evidence="1">
    <location>
        <begin position="105"/>
        <end position="127"/>
    </location>
</feature>
<evidence type="ECO:0000313" key="2">
    <source>
        <dbReference type="EMBL" id="USQ76810.1"/>
    </source>
</evidence>
<evidence type="ECO:0000313" key="3">
    <source>
        <dbReference type="Proteomes" id="UP001056535"/>
    </source>
</evidence>
<gene>
    <name evidence="2" type="ORF">NF557_02445</name>
</gene>
<reference evidence="2" key="1">
    <citation type="submission" date="2022-06" db="EMBL/GenBank/DDBJ databases">
        <title>Ornithinimicrobium JY.X270.</title>
        <authorList>
            <person name="Huang Y."/>
        </authorList>
    </citation>
    <scope>NUCLEOTIDE SEQUENCE</scope>
    <source>
        <strain evidence="2">JY.X270</strain>
    </source>
</reference>
<dbReference type="Proteomes" id="UP001056535">
    <property type="component" value="Chromosome"/>
</dbReference>
<protein>
    <submittedName>
        <fullName evidence="2">Uncharacterized protein</fullName>
    </submittedName>
</protein>
<keyword evidence="1" id="KW-1133">Transmembrane helix</keyword>
<keyword evidence="3" id="KW-1185">Reference proteome</keyword>
<dbReference type="RefSeq" id="WP_252621513.1">
    <property type="nucleotide sequence ID" value="NZ_CP099490.1"/>
</dbReference>
<proteinExistence type="predicted"/>
<keyword evidence="1" id="KW-0472">Membrane</keyword>
<evidence type="ECO:0000256" key="1">
    <source>
        <dbReference type="SAM" id="Phobius"/>
    </source>
</evidence>